<dbReference type="PANTHER" id="PTHR33744">
    <property type="entry name" value="CARBOHYDRATE DIACID REGULATOR"/>
    <property type="match status" value="1"/>
</dbReference>
<gene>
    <name evidence="3" type="ORF">P6P90_10035</name>
</gene>
<dbReference type="Proteomes" id="UP001218246">
    <property type="component" value="Unassembled WGS sequence"/>
</dbReference>
<feature type="domain" description="PucR C-terminal helix-turn-helix" evidence="2">
    <location>
        <begin position="438"/>
        <end position="496"/>
    </location>
</feature>
<evidence type="ECO:0000259" key="1">
    <source>
        <dbReference type="Pfam" id="PF07905"/>
    </source>
</evidence>
<evidence type="ECO:0000313" key="3">
    <source>
        <dbReference type="EMBL" id="MDG5754310.1"/>
    </source>
</evidence>
<comment type="caution">
    <text evidence="3">The sequence shown here is derived from an EMBL/GenBank/DDBJ whole genome shotgun (WGS) entry which is preliminary data.</text>
</comment>
<dbReference type="InterPro" id="IPR051448">
    <property type="entry name" value="CdaR-like_regulators"/>
</dbReference>
<dbReference type="Pfam" id="PF07905">
    <property type="entry name" value="PucR"/>
    <property type="match status" value="1"/>
</dbReference>
<dbReference type="PANTHER" id="PTHR33744:SF1">
    <property type="entry name" value="DNA-BINDING TRANSCRIPTIONAL ACTIVATOR ADER"/>
    <property type="match status" value="1"/>
</dbReference>
<dbReference type="RefSeq" id="WP_124563088.1">
    <property type="nucleotide sequence ID" value="NZ_JARRRY010000004.1"/>
</dbReference>
<evidence type="ECO:0000313" key="4">
    <source>
        <dbReference type="Proteomes" id="UP001218246"/>
    </source>
</evidence>
<reference evidence="3 4" key="1">
    <citation type="submission" date="2023-04" db="EMBL/GenBank/DDBJ databases">
        <title>Ectobacillus antri isolated from activated sludge.</title>
        <authorList>
            <person name="Yan P."/>
            <person name="Liu X."/>
        </authorList>
    </citation>
    <scope>NUCLEOTIDE SEQUENCE [LARGE SCALE GENOMIC DNA]</scope>
    <source>
        <strain evidence="3 4">C18H</strain>
    </source>
</reference>
<evidence type="ECO:0000259" key="2">
    <source>
        <dbReference type="Pfam" id="PF13556"/>
    </source>
</evidence>
<proteinExistence type="predicted"/>
<protein>
    <submittedName>
        <fullName evidence="3">PucR family transcriptional regulator</fullName>
    </submittedName>
</protein>
<dbReference type="EMBL" id="JARULN010000007">
    <property type="protein sequence ID" value="MDG5754310.1"/>
    <property type="molecule type" value="Genomic_DNA"/>
</dbReference>
<dbReference type="Gene3D" id="1.10.10.2840">
    <property type="entry name" value="PucR C-terminal helix-turn-helix domain"/>
    <property type="match status" value="1"/>
</dbReference>
<dbReference type="InterPro" id="IPR042070">
    <property type="entry name" value="PucR_C-HTH_sf"/>
</dbReference>
<accession>A0ABT6H6L1</accession>
<keyword evidence="4" id="KW-1185">Reference proteome</keyword>
<organism evidence="3 4">
    <name type="scientific">Ectobacillus antri</name>
    <dbReference type="NCBI Taxonomy" id="2486280"/>
    <lineage>
        <taxon>Bacteria</taxon>
        <taxon>Bacillati</taxon>
        <taxon>Bacillota</taxon>
        <taxon>Bacilli</taxon>
        <taxon>Bacillales</taxon>
        <taxon>Bacillaceae</taxon>
        <taxon>Ectobacillus</taxon>
    </lineage>
</organism>
<feature type="domain" description="Purine catabolism PurC-like" evidence="1">
    <location>
        <begin position="10"/>
        <end position="129"/>
    </location>
</feature>
<dbReference type="InterPro" id="IPR012914">
    <property type="entry name" value="PucR_dom"/>
</dbReference>
<sequence>MHHFPLTVCDVLKRKHFGHVEIIAGNRGLNRTVKWVHILEVTDIKSLLKGNELILSTGLGWREDESLFTSFLEELIEIQAAALCIDMTRQPFSISPRIISLANEHHFPVLLFQEEVPYVEITQDIHSYLINKQYQMIRDLECYSQILNKKLLSVRSYEEIVELLHEHTGHAVLFQMEETEILFPTGACIKPNTQRTLQQCIRLFGQDYAQLYLFGNRDVTEYDNLMLDRTATAIAQFLLRDLFVAEKRRVEESEWVHSWLAGEYEEREIDDILCSHRIVATKGGTVCVSKFQGADADFTYYKLLFRTIFEQFGFFSLCTEKRNELSVILLNQREGKVKQRLEQALERLLQTDFMRKQKYAFFVGIGKFVEFLDEFPKALRTAKETIKIQQVMQSDCRFYEDMHMYRLLSMYKHEDLQEIVMEYLEPVIWYDQKYKGKLIETLRVYLACHGSKQETAKKLFVVRQTLYHRITKLEQLLGEDFMKPNKRLVIEFMLQAYDYLLTTKRMKTYEKSL</sequence>
<dbReference type="InterPro" id="IPR025736">
    <property type="entry name" value="PucR_C-HTH_dom"/>
</dbReference>
<dbReference type="Pfam" id="PF13556">
    <property type="entry name" value="HTH_30"/>
    <property type="match status" value="1"/>
</dbReference>
<name>A0ABT6H6L1_9BACI</name>